<dbReference type="Proteomes" id="UP001142078">
    <property type="component" value="Unassembled WGS sequence"/>
</dbReference>
<accession>A0A9X2MI08</accession>
<name>A0A9X2MI08_9FIRM</name>
<evidence type="ECO:0000256" key="1">
    <source>
        <dbReference type="ARBA" id="ARBA00022605"/>
    </source>
</evidence>
<comment type="caution">
    <text evidence="6">The sequence shown here is derived from an EMBL/GenBank/DDBJ whole genome shotgun (WGS) entry which is preliminary data.</text>
</comment>
<feature type="binding site" evidence="4">
    <location>
        <position position="146"/>
    </location>
    <ligand>
        <name>substrate</name>
    </ligand>
</feature>
<feature type="active site" description="Acyl-thioester intermediate" evidence="4 5">
    <location>
        <position position="125"/>
    </location>
</feature>
<dbReference type="InterPro" id="IPR029062">
    <property type="entry name" value="Class_I_gatase-like"/>
</dbReference>
<gene>
    <name evidence="4" type="primary">metAA</name>
    <name evidence="6" type="ORF">NSA23_09875</name>
</gene>
<dbReference type="EC" id="2.3.1.31" evidence="4"/>
<dbReference type="GO" id="GO:0008899">
    <property type="term" value="F:homoserine O-succinyltransferase activity"/>
    <property type="evidence" value="ECO:0007669"/>
    <property type="project" value="UniProtKB-UniRule"/>
</dbReference>
<dbReference type="CDD" id="cd03131">
    <property type="entry name" value="GATase1_HTS"/>
    <property type="match status" value="1"/>
</dbReference>
<evidence type="ECO:0000256" key="5">
    <source>
        <dbReference type="PIRSR" id="PIRSR000450-1"/>
    </source>
</evidence>
<proteinExistence type="inferred from homology"/>
<keyword evidence="4" id="KW-0963">Cytoplasm</keyword>
<protein>
    <recommendedName>
        <fullName evidence="4">Homoserine O-acetyltransferase</fullName>
        <shortName evidence="4">HAT</shortName>
        <ecNumber evidence="4">2.3.1.31</ecNumber>
    </recommendedName>
    <alternativeName>
        <fullName evidence="4">Homoserine transacetylase</fullName>
        <shortName evidence="4">HTA</shortName>
    </alternativeName>
</protein>
<dbReference type="RefSeq" id="WP_257490486.1">
    <property type="nucleotide sequence ID" value="NZ_JANJZL010000006.1"/>
</dbReference>
<dbReference type="HAMAP" id="MF_00295">
    <property type="entry name" value="MetA_acyltransf"/>
    <property type="match status" value="1"/>
</dbReference>
<dbReference type="AlphaFoldDB" id="A0A9X2MI08"/>
<feature type="site" description="Important for substrate specificity" evidence="4">
    <location>
        <position position="175"/>
    </location>
</feature>
<sequence length="278" mass="33022">MSIYLEKNVLNLEKEKKVPKIGILNLMPNKIETEIHFLNLLSQVSIDIYIYFIRLESYIPKNCSFKYLKDNYITLKDIENDFLDGLIITGAPLELKEFEDVEYWQELSSIMEFSKKNIKSTIYICWGALAGFYYHYGIPKYNLEEKVFGVFPHNVLNKNHRLLKGFDDEFLVPHSRYSLVREEDIRKEKGLEILSTSDETGIFLVSDKGCNKIFLTGHLEYESETLKKEYERDTKLGKPIKMPKYYSYKDDLNTKLKSRWRAHATLFYTNWIHEYLIR</sequence>
<feature type="active site" description="Proton acceptor" evidence="4">
    <location>
        <position position="218"/>
    </location>
</feature>
<feature type="binding site" evidence="4">
    <location>
        <position position="175"/>
    </location>
    <ligand>
        <name>substrate</name>
    </ligand>
</feature>
<dbReference type="PANTHER" id="PTHR20919">
    <property type="entry name" value="HOMOSERINE O-SUCCINYLTRANSFERASE"/>
    <property type="match status" value="1"/>
</dbReference>
<feature type="binding site" evidence="4">
    <location>
        <position position="232"/>
    </location>
    <ligand>
        <name>substrate</name>
    </ligand>
</feature>
<comment type="pathway">
    <text evidence="4">Amino-acid biosynthesis; L-methionine biosynthesis via de novo pathway; O-acetyl-L-homoserine from L-homoserine: step 1/1.</text>
</comment>
<keyword evidence="4" id="KW-0486">Methionine biosynthesis</keyword>
<comment type="catalytic activity">
    <reaction evidence="4">
        <text>L-homoserine + acetyl-CoA = O-acetyl-L-homoserine + CoA</text>
        <dbReference type="Rhea" id="RHEA:13701"/>
        <dbReference type="ChEBI" id="CHEBI:57287"/>
        <dbReference type="ChEBI" id="CHEBI:57288"/>
        <dbReference type="ChEBI" id="CHEBI:57476"/>
        <dbReference type="ChEBI" id="CHEBI:57716"/>
        <dbReference type="EC" id="2.3.1.31"/>
    </reaction>
</comment>
<feature type="active site" evidence="4">
    <location>
        <position position="220"/>
    </location>
</feature>
<evidence type="ECO:0000313" key="7">
    <source>
        <dbReference type="Proteomes" id="UP001142078"/>
    </source>
</evidence>
<feature type="site" description="Important for acyl-CoA specificity" evidence="4">
    <location>
        <position position="94"/>
    </location>
</feature>
<comment type="caution">
    <text evidence="4">Lacks conserved residue(s) required for the propagation of feature annotation.</text>
</comment>
<evidence type="ECO:0000313" key="6">
    <source>
        <dbReference type="EMBL" id="MCR2044420.1"/>
    </source>
</evidence>
<organism evidence="6 7">
    <name type="scientific">Anaerosalibacter massiliensis</name>
    <dbReference type="NCBI Taxonomy" id="1347392"/>
    <lineage>
        <taxon>Bacteria</taxon>
        <taxon>Bacillati</taxon>
        <taxon>Bacillota</taxon>
        <taxon>Tissierellia</taxon>
        <taxon>Tissierellales</taxon>
        <taxon>Sporanaerobacteraceae</taxon>
        <taxon>Anaerosalibacter</taxon>
    </lineage>
</organism>
<dbReference type="PIRSF" id="PIRSF000450">
    <property type="entry name" value="H_ser_succinyltr"/>
    <property type="match status" value="1"/>
</dbReference>
<dbReference type="Pfam" id="PF04204">
    <property type="entry name" value="HTS"/>
    <property type="match status" value="1"/>
</dbReference>
<evidence type="ECO:0000256" key="2">
    <source>
        <dbReference type="ARBA" id="ARBA00022679"/>
    </source>
</evidence>
<evidence type="ECO:0000256" key="3">
    <source>
        <dbReference type="ARBA" id="ARBA00023315"/>
    </source>
</evidence>
<evidence type="ECO:0000256" key="4">
    <source>
        <dbReference type="HAMAP-Rule" id="MF_00295"/>
    </source>
</evidence>
<dbReference type="EMBL" id="JANJZL010000006">
    <property type="protein sequence ID" value="MCR2044420.1"/>
    <property type="molecule type" value="Genomic_DNA"/>
</dbReference>
<comment type="similarity">
    <text evidence="4">Belongs to the MetA family.</text>
</comment>
<reference evidence="6" key="1">
    <citation type="submission" date="2022-07" db="EMBL/GenBank/DDBJ databases">
        <title>Enhanced cultured diversity of the mouse gut microbiota enables custom-made synthetic communities.</title>
        <authorList>
            <person name="Afrizal A."/>
        </authorList>
    </citation>
    <scope>NUCLEOTIDE SEQUENCE</scope>
    <source>
        <strain evidence="6">DSM 29482</strain>
    </source>
</reference>
<keyword evidence="1 4" id="KW-0028">Amino-acid biosynthesis</keyword>
<comment type="function">
    <text evidence="4">Transfers an acetyl group from acetyl-CoA to L-homoserine, forming acetyl-L-homoserine.</text>
</comment>
<dbReference type="GO" id="GO:0005737">
    <property type="term" value="C:cytoplasm"/>
    <property type="evidence" value="ECO:0007669"/>
    <property type="project" value="UniProtKB-SubCell"/>
</dbReference>
<dbReference type="GO" id="GO:0004414">
    <property type="term" value="F:homoserine O-acetyltransferase activity"/>
    <property type="evidence" value="ECO:0007669"/>
    <property type="project" value="UniProtKB-EC"/>
</dbReference>
<dbReference type="Gene3D" id="3.40.50.880">
    <property type="match status" value="1"/>
</dbReference>
<dbReference type="SUPFAM" id="SSF52317">
    <property type="entry name" value="Class I glutamine amidotransferase-like"/>
    <property type="match status" value="1"/>
</dbReference>
<keyword evidence="3 4" id="KW-0012">Acyltransferase</keyword>
<dbReference type="InterPro" id="IPR033752">
    <property type="entry name" value="MetA_family"/>
</dbReference>
<keyword evidence="7" id="KW-1185">Reference proteome</keyword>
<keyword evidence="2 4" id="KW-0808">Transferase</keyword>
<dbReference type="PANTHER" id="PTHR20919:SF0">
    <property type="entry name" value="HOMOSERINE O-SUCCINYLTRANSFERASE"/>
    <property type="match status" value="1"/>
</dbReference>
<comment type="subcellular location">
    <subcellularLocation>
        <location evidence="4">Cytoplasm</location>
    </subcellularLocation>
</comment>
<dbReference type="GO" id="GO:0009086">
    <property type="term" value="P:methionine biosynthetic process"/>
    <property type="evidence" value="ECO:0007669"/>
    <property type="project" value="UniProtKB-UniRule"/>
</dbReference>